<keyword evidence="2" id="KW-1185">Reference proteome</keyword>
<protein>
    <submittedName>
        <fullName evidence="1">Uncharacterized protein</fullName>
    </submittedName>
</protein>
<accession>A0A6A6SK27</accession>
<evidence type="ECO:0000313" key="2">
    <source>
        <dbReference type="Proteomes" id="UP000799324"/>
    </source>
</evidence>
<dbReference type="EMBL" id="MU004585">
    <property type="protein sequence ID" value="KAF2647762.1"/>
    <property type="molecule type" value="Genomic_DNA"/>
</dbReference>
<dbReference type="Proteomes" id="UP000799324">
    <property type="component" value="Unassembled WGS sequence"/>
</dbReference>
<feature type="non-terminal residue" evidence="1">
    <location>
        <position position="1"/>
    </location>
</feature>
<dbReference type="AlphaFoldDB" id="A0A6A6SK27"/>
<dbReference type="OrthoDB" id="5238236at2759"/>
<gene>
    <name evidence="1" type="ORF">K491DRAFT_549820</name>
</gene>
<sequence length="91" mass="10592">YILKRNPLRCGLMKYDLYLNAQFTGYKFAAEGERVWAMAHLYVAGGLLHPDAPAWPDMEHVIWRQNPEWLFFGGKPKSLDEAHRKYRLGLG</sequence>
<organism evidence="1 2">
    <name type="scientific">Lophiostoma macrostomum CBS 122681</name>
    <dbReference type="NCBI Taxonomy" id="1314788"/>
    <lineage>
        <taxon>Eukaryota</taxon>
        <taxon>Fungi</taxon>
        <taxon>Dikarya</taxon>
        <taxon>Ascomycota</taxon>
        <taxon>Pezizomycotina</taxon>
        <taxon>Dothideomycetes</taxon>
        <taxon>Pleosporomycetidae</taxon>
        <taxon>Pleosporales</taxon>
        <taxon>Lophiostomataceae</taxon>
        <taxon>Lophiostoma</taxon>
    </lineage>
</organism>
<feature type="non-terminal residue" evidence="1">
    <location>
        <position position="91"/>
    </location>
</feature>
<name>A0A6A6SK27_9PLEO</name>
<evidence type="ECO:0000313" key="1">
    <source>
        <dbReference type="EMBL" id="KAF2647762.1"/>
    </source>
</evidence>
<proteinExistence type="predicted"/>
<reference evidence="1" key="1">
    <citation type="journal article" date="2020" name="Stud. Mycol.">
        <title>101 Dothideomycetes genomes: a test case for predicting lifestyles and emergence of pathogens.</title>
        <authorList>
            <person name="Haridas S."/>
            <person name="Albert R."/>
            <person name="Binder M."/>
            <person name="Bloem J."/>
            <person name="Labutti K."/>
            <person name="Salamov A."/>
            <person name="Andreopoulos B."/>
            <person name="Baker S."/>
            <person name="Barry K."/>
            <person name="Bills G."/>
            <person name="Bluhm B."/>
            <person name="Cannon C."/>
            <person name="Castanera R."/>
            <person name="Culley D."/>
            <person name="Daum C."/>
            <person name="Ezra D."/>
            <person name="Gonzalez J."/>
            <person name="Henrissat B."/>
            <person name="Kuo A."/>
            <person name="Liang C."/>
            <person name="Lipzen A."/>
            <person name="Lutzoni F."/>
            <person name="Magnuson J."/>
            <person name="Mondo S."/>
            <person name="Nolan M."/>
            <person name="Ohm R."/>
            <person name="Pangilinan J."/>
            <person name="Park H.-J."/>
            <person name="Ramirez L."/>
            <person name="Alfaro M."/>
            <person name="Sun H."/>
            <person name="Tritt A."/>
            <person name="Yoshinaga Y."/>
            <person name="Zwiers L.-H."/>
            <person name="Turgeon B."/>
            <person name="Goodwin S."/>
            <person name="Spatafora J."/>
            <person name="Crous P."/>
            <person name="Grigoriev I."/>
        </authorList>
    </citation>
    <scope>NUCLEOTIDE SEQUENCE</scope>
    <source>
        <strain evidence="1">CBS 122681</strain>
    </source>
</reference>